<evidence type="ECO:0000313" key="2">
    <source>
        <dbReference type="Proteomes" id="UP000199544"/>
    </source>
</evidence>
<keyword evidence="2" id="KW-1185">Reference proteome</keyword>
<dbReference type="RefSeq" id="WP_280138808.1">
    <property type="nucleotide sequence ID" value="NZ_FNHW01000001.1"/>
</dbReference>
<sequence>MKKCEICGVEEQLEKSEMEDSPKILHLCENCQNDRRLESI</sequence>
<gene>
    <name evidence="1" type="ORF">SAMN04488137_3354</name>
</gene>
<dbReference type="AlphaFoldDB" id="A0A1G9YEC8"/>
<reference evidence="2" key="1">
    <citation type="submission" date="2016-10" db="EMBL/GenBank/DDBJ databases">
        <authorList>
            <person name="Varghese N."/>
            <person name="Submissions S."/>
        </authorList>
    </citation>
    <scope>NUCLEOTIDE SEQUENCE [LARGE SCALE GENOMIC DNA]</scope>
    <source>
        <strain evidence="2">CGMCC 1.6854</strain>
    </source>
</reference>
<dbReference type="EMBL" id="FNHW01000001">
    <property type="protein sequence ID" value="SDN06986.1"/>
    <property type="molecule type" value="Genomic_DNA"/>
</dbReference>
<organism evidence="1 2">
    <name type="scientific">Fictibacillus solisalsi</name>
    <dbReference type="NCBI Taxonomy" id="459525"/>
    <lineage>
        <taxon>Bacteria</taxon>
        <taxon>Bacillati</taxon>
        <taxon>Bacillota</taxon>
        <taxon>Bacilli</taxon>
        <taxon>Bacillales</taxon>
        <taxon>Fictibacillaceae</taxon>
        <taxon>Fictibacillus</taxon>
    </lineage>
</organism>
<accession>A0A1G9YEC8</accession>
<evidence type="ECO:0000313" key="1">
    <source>
        <dbReference type="EMBL" id="SDN06986.1"/>
    </source>
</evidence>
<protein>
    <submittedName>
        <fullName evidence="1">Uncharacterized protein</fullName>
    </submittedName>
</protein>
<proteinExistence type="predicted"/>
<dbReference type="STRING" id="459525.SAMN04488137_3354"/>
<dbReference type="Proteomes" id="UP000199544">
    <property type="component" value="Unassembled WGS sequence"/>
</dbReference>
<name>A0A1G9YEC8_9BACL</name>